<dbReference type="PRINTS" id="PR00723">
    <property type="entry name" value="SUBTILISIN"/>
</dbReference>
<dbReference type="SUPFAM" id="SSF49854">
    <property type="entry name" value="Spermadhesin, CUB domain"/>
    <property type="match status" value="1"/>
</dbReference>
<dbReference type="GO" id="GO:0006508">
    <property type="term" value="P:proteolysis"/>
    <property type="evidence" value="ECO:0007669"/>
    <property type="project" value="UniProtKB-KW"/>
</dbReference>
<dbReference type="InterPro" id="IPR036852">
    <property type="entry name" value="Peptidase_S8/S53_dom_sf"/>
</dbReference>
<evidence type="ECO:0000259" key="6">
    <source>
        <dbReference type="PROSITE" id="PS01180"/>
    </source>
</evidence>
<evidence type="ECO:0000256" key="1">
    <source>
        <dbReference type="ARBA" id="ARBA00022670"/>
    </source>
</evidence>
<dbReference type="PROSITE" id="PS51892">
    <property type="entry name" value="SUBTILASE"/>
    <property type="match status" value="1"/>
</dbReference>
<protein>
    <recommendedName>
        <fullName evidence="6">CUB domain-containing protein</fullName>
    </recommendedName>
</protein>
<evidence type="ECO:0000256" key="4">
    <source>
        <dbReference type="ARBA" id="ARBA00022825"/>
    </source>
</evidence>
<dbReference type="AlphaFoldDB" id="A0A644V2U7"/>
<evidence type="ECO:0000256" key="5">
    <source>
        <dbReference type="ARBA" id="ARBA00023157"/>
    </source>
</evidence>
<evidence type="ECO:0000256" key="3">
    <source>
        <dbReference type="ARBA" id="ARBA00022801"/>
    </source>
</evidence>
<dbReference type="SMART" id="SM00042">
    <property type="entry name" value="CUB"/>
    <property type="match status" value="1"/>
</dbReference>
<dbReference type="GO" id="GO:0004252">
    <property type="term" value="F:serine-type endopeptidase activity"/>
    <property type="evidence" value="ECO:0007669"/>
    <property type="project" value="InterPro"/>
</dbReference>
<dbReference type="Gene3D" id="3.40.50.200">
    <property type="entry name" value="Peptidase S8/S53 domain"/>
    <property type="match status" value="1"/>
</dbReference>
<dbReference type="InterPro" id="IPR015500">
    <property type="entry name" value="Peptidase_S8_subtilisin-rel"/>
</dbReference>
<dbReference type="PANTHER" id="PTHR24251:SF37">
    <property type="entry name" value="CUB DOMAIN-CONTAINING PROTEIN"/>
    <property type="match status" value="1"/>
</dbReference>
<dbReference type="InterPro" id="IPR000209">
    <property type="entry name" value="Peptidase_S8/S53_dom"/>
</dbReference>
<dbReference type="SUPFAM" id="SSF52743">
    <property type="entry name" value="Subtilisin-like"/>
    <property type="match status" value="1"/>
</dbReference>
<evidence type="ECO:0000256" key="2">
    <source>
        <dbReference type="ARBA" id="ARBA00022737"/>
    </source>
</evidence>
<dbReference type="PANTHER" id="PTHR24251">
    <property type="entry name" value="OVOCHYMASE-RELATED"/>
    <property type="match status" value="1"/>
</dbReference>
<reference evidence="7" key="1">
    <citation type="submission" date="2019-08" db="EMBL/GenBank/DDBJ databases">
        <authorList>
            <person name="Kucharzyk K."/>
            <person name="Murdoch R.W."/>
            <person name="Higgins S."/>
            <person name="Loffler F."/>
        </authorList>
    </citation>
    <scope>NUCLEOTIDE SEQUENCE</scope>
</reference>
<keyword evidence="3" id="KW-0378">Hydrolase</keyword>
<dbReference type="InterPro" id="IPR023827">
    <property type="entry name" value="Peptidase_S8_Asp-AS"/>
</dbReference>
<keyword evidence="4" id="KW-0720">Serine protease</keyword>
<dbReference type="Pfam" id="PF00082">
    <property type="entry name" value="Peptidase_S8"/>
    <property type="match status" value="1"/>
</dbReference>
<sequence>MNNKTKAFLIIFSVLLFPALCIAADADSTRQIVGAGKSKTHFWPAEMLHITRQKELPRKAVTIAVVDDGFRFTHKSLRDYLFTNTKEIAGNYQDDDGNGYIDDVRGWDVSNNDNDASVLSGREHIFYHGTYVSGIITSVFERFFGDTAHNYLRIIPVKAVPDNAKNTYLADGYKGIKYALTLNPDIICCAWSGGGMTDDDRASIREAIQKGILVIGSAGNFFTEKIEPPASMPGVVAIAAVDSTFRKFNKSNFGMPIDFSVPGVGIYGAYASADNAFIYSDGTSPAAAIAAGCFAALKAGNPDATASELMDAVKNTCTPIDHLNLPYAGKLGAGVPNMTKAGEFLKNNDVRYFLSNPFLPKGKIFYKKNQKTTSWDIRPAGAFKGLHLYASQPAYRGWINIYGNDSLQYSGEIAGLHKGLFVKGSAFRLELQRRTRLSKKMNFSYHVETIDSTTLYCSDTQYIEDEYGTITDNSGDENYANNSACKWQITVPEGKRILIEFEALDTQPNTDFVWIFDGTTTQPDYLLAKLSGNTPPPHIISLSNKALIWFVTDDNVTRKGWKLRFTAVGKN</sequence>
<accession>A0A644V2U7</accession>
<organism evidence="7">
    <name type="scientific">bioreactor metagenome</name>
    <dbReference type="NCBI Taxonomy" id="1076179"/>
    <lineage>
        <taxon>unclassified sequences</taxon>
        <taxon>metagenomes</taxon>
        <taxon>ecological metagenomes</taxon>
    </lineage>
</organism>
<dbReference type="EMBL" id="VSSQ01000204">
    <property type="protein sequence ID" value="MPL85365.1"/>
    <property type="molecule type" value="Genomic_DNA"/>
</dbReference>
<dbReference type="Gene3D" id="2.60.120.290">
    <property type="entry name" value="Spermadhesin, CUB domain"/>
    <property type="match status" value="1"/>
</dbReference>
<dbReference type="InterPro" id="IPR035914">
    <property type="entry name" value="Sperma_CUB_dom_sf"/>
</dbReference>
<feature type="domain" description="CUB" evidence="6">
    <location>
        <begin position="457"/>
        <end position="568"/>
    </location>
</feature>
<dbReference type="Pfam" id="PF00431">
    <property type="entry name" value="CUB"/>
    <property type="match status" value="1"/>
</dbReference>
<evidence type="ECO:0000313" key="7">
    <source>
        <dbReference type="EMBL" id="MPL85365.1"/>
    </source>
</evidence>
<dbReference type="CDD" id="cd00041">
    <property type="entry name" value="CUB"/>
    <property type="match status" value="1"/>
</dbReference>
<name>A0A644V2U7_9ZZZZ</name>
<gene>
    <name evidence="7" type="ORF">SDC9_31333</name>
</gene>
<dbReference type="PROSITE" id="PS00136">
    <property type="entry name" value="SUBTILASE_ASP"/>
    <property type="match status" value="1"/>
</dbReference>
<keyword evidence="5" id="KW-1015">Disulfide bond</keyword>
<keyword evidence="1" id="KW-0645">Protease</keyword>
<dbReference type="InterPro" id="IPR000859">
    <property type="entry name" value="CUB_dom"/>
</dbReference>
<proteinExistence type="predicted"/>
<comment type="caution">
    <text evidence="7">The sequence shown here is derived from an EMBL/GenBank/DDBJ whole genome shotgun (WGS) entry which is preliminary data.</text>
</comment>
<keyword evidence="2" id="KW-0677">Repeat</keyword>
<dbReference type="PROSITE" id="PS01180">
    <property type="entry name" value="CUB"/>
    <property type="match status" value="1"/>
</dbReference>